<evidence type="ECO:0000313" key="2">
    <source>
        <dbReference type="EMBL" id="KAB1442794.1"/>
    </source>
</evidence>
<organism evidence="2 3">
    <name type="scientific">Pseudodesulfovibrio senegalensis</name>
    <dbReference type="NCBI Taxonomy" id="1721087"/>
    <lineage>
        <taxon>Bacteria</taxon>
        <taxon>Pseudomonadati</taxon>
        <taxon>Thermodesulfobacteriota</taxon>
        <taxon>Desulfovibrionia</taxon>
        <taxon>Desulfovibrionales</taxon>
        <taxon>Desulfovibrionaceae</taxon>
    </lineage>
</organism>
<dbReference type="Proteomes" id="UP000438699">
    <property type="component" value="Unassembled WGS sequence"/>
</dbReference>
<protein>
    <submittedName>
        <fullName evidence="2">Dinitrogenase iron-molybdenum cofactor biosynthesis protein</fullName>
    </submittedName>
</protein>
<dbReference type="Gene3D" id="3.30.420.130">
    <property type="entry name" value="Dinitrogenase iron-molybdenum cofactor biosynthesis domain"/>
    <property type="match status" value="1"/>
</dbReference>
<dbReference type="EMBL" id="WAIE01000001">
    <property type="protein sequence ID" value="KAB1442794.1"/>
    <property type="molecule type" value="Genomic_DNA"/>
</dbReference>
<keyword evidence="3" id="KW-1185">Reference proteome</keyword>
<reference evidence="2 3" key="1">
    <citation type="journal article" date="2017" name="Int. J. Syst. Evol. Microbiol.">
        <title>Desulfovibrio senegalensis sp. nov., a mesophilic sulfate reducer isolated from marine sediment.</title>
        <authorList>
            <person name="Thioye A."/>
            <person name="Gam Z.B.A."/>
            <person name="Mbengue M."/>
            <person name="Cayol J.L."/>
            <person name="Joseph-Bartoli M."/>
            <person name="Toure-Kane C."/>
            <person name="Labat M."/>
        </authorList>
    </citation>
    <scope>NUCLEOTIDE SEQUENCE [LARGE SCALE GENOMIC DNA]</scope>
    <source>
        <strain evidence="2 3">DSM 101509</strain>
    </source>
</reference>
<dbReference type="InterPro" id="IPR036105">
    <property type="entry name" value="DiNase_FeMo-co_biosyn_sf"/>
</dbReference>
<dbReference type="AlphaFoldDB" id="A0A6N6N420"/>
<sequence>MNEKQLVCLACYEDRLASVFDNADEFRFYQVDEDGICPAGHLSLPSKDPMDRTSAILACGVTTLVCGALCGRTERQLVNAGIAVRPWVRGGVEEVLDAFVRGSIESLAMPGCRAARGDATWPGMGRCRSGNGLGRRRGAGLQGAAGCRAGGVLKKKMNGGN</sequence>
<gene>
    <name evidence="2" type="ORF">F8A88_00520</name>
</gene>
<feature type="domain" description="Dinitrogenase iron-molybdenum cofactor biosynthesis" evidence="1">
    <location>
        <begin position="14"/>
        <end position="100"/>
    </location>
</feature>
<evidence type="ECO:0000313" key="3">
    <source>
        <dbReference type="Proteomes" id="UP000438699"/>
    </source>
</evidence>
<evidence type="ECO:0000259" key="1">
    <source>
        <dbReference type="Pfam" id="PF02579"/>
    </source>
</evidence>
<dbReference type="SUPFAM" id="SSF53146">
    <property type="entry name" value="Nitrogenase accessory factor-like"/>
    <property type="match status" value="1"/>
</dbReference>
<dbReference type="OrthoDB" id="280278at2"/>
<comment type="caution">
    <text evidence="2">The sequence shown here is derived from an EMBL/GenBank/DDBJ whole genome shotgun (WGS) entry which is preliminary data.</text>
</comment>
<name>A0A6N6N420_9BACT</name>
<dbReference type="Pfam" id="PF02579">
    <property type="entry name" value="Nitro_FeMo-Co"/>
    <property type="match status" value="1"/>
</dbReference>
<dbReference type="RefSeq" id="WP_151148985.1">
    <property type="nucleotide sequence ID" value="NZ_WAIE01000001.1"/>
</dbReference>
<dbReference type="InterPro" id="IPR003731">
    <property type="entry name" value="Di-Nase_FeMo-co_biosynth"/>
</dbReference>
<proteinExistence type="predicted"/>
<accession>A0A6N6N420</accession>